<keyword evidence="7" id="KW-0732">Signal</keyword>
<evidence type="ECO:0000256" key="6">
    <source>
        <dbReference type="RuleBase" id="RU363041"/>
    </source>
</evidence>
<feature type="transmembrane region" description="Helical" evidence="6">
    <location>
        <begin position="165"/>
        <end position="186"/>
    </location>
</feature>
<evidence type="ECO:0000256" key="2">
    <source>
        <dbReference type="ARBA" id="ARBA00009142"/>
    </source>
</evidence>
<name>A0A1I2YQM3_9FIRM</name>
<reference evidence="9" key="1">
    <citation type="submission" date="2016-10" db="EMBL/GenBank/DDBJ databases">
        <authorList>
            <person name="Varghese N."/>
            <person name="Submissions S."/>
        </authorList>
    </citation>
    <scope>NUCLEOTIDE SEQUENCE [LARGE SCALE GENOMIC DNA]</scope>
    <source>
        <strain evidence="9">DSM 17038</strain>
    </source>
</reference>
<feature type="transmembrane region" description="Helical" evidence="6">
    <location>
        <begin position="336"/>
        <end position="355"/>
    </location>
</feature>
<dbReference type="PANTHER" id="PTHR43701">
    <property type="entry name" value="MEMBRANE TRANSPORTER PROTEIN MJ0441-RELATED"/>
    <property type="match status" value="1"/>
</dbReference>
<dbReference type="PANTHER" id="PTHR43701:SF2">
    <property type="entry name" value="MEMBRANE TRANSPORTER PROTEIN YJNA-RELATED"/>
    <property type="match status" value="1"/>
</dbReference>
<feature type="transmembrane region" description="Helical" evidence="6">
    <location>
        <begin position="141"/>
        <end position="159"/>
    </location>
</feature>
<dbReference type="PROSITE" id="PS51257">
    <property type="entry name" value="PROKAR_LIPOPROTEIN"/>
    <property type="match status" value="1"/>
</dbReference>
<comment type="similarity">
    <text evidence="2 6">Belongs to the 4-toluene sulfonate uptake permease (TSUP) (TC 2.A.102) family.</text>
</comment>
<dbReference type="OrthoDB" id="9793791at2"/>
<feature type="transmembrane region" description="Helical" evidence="6">
    <location>
        <begin position="88"/>
        <end position="120"/>
    </location>
</feature>
<evidence type="ECO:0000313" key="8">
    <source>
        <dbReference type="EMBL" id="SFH27897.1"/>
    </source>
</evidence>
<protein>
    <recommendedName>
        <fullName evidence="6">Probable membrane transporter protein</fullName>
    </recommendedName>
</protein>
<feature type="transmembrane region" description="Helical" evidence="6">
    <location>
        <begin position="271"/>
        <end position="296"/>
    </location>
</feature>
<evidence type="ECO:0000256" key="7">
    <source>
        <dbReference type="SAM" id="SignalP"/>
    </source>
</evidence>
<comment type="subcellular location">
    <subcellularLocation>
        <location evidence="6">Cell membrane</location>
        <topology evidence="6">Multi-pass membrane protein</topology>
    </subcellularLocation>
    <subcellularLocation>
        <location evidence="1">Membrane</location>
        <topology evidence="1">Multi-pass membrane protein</topology>
    </subcellularLocation>
</comment>
<feature type="chain" id="PRO_5038784898" description="Probable membrane transporter protein" evidence="7">
    <location>
        <begin position="32"/>
        <end position="396"/>
    </location>
</feature>
<dbReference type="InterPro" id="IPR002781">
    <property type="entry name" value="TM_pro_TauE-like"/>
</dbReference>
<dbReference type="Proteomes" id="UP000199337">
    <property type="component" value="Unassembled WGS sequence"/>
</dbReference>
<keyword evidence="6" id="KW-1003">Cell membrane</keyword>
<accession>A0A1I2YQM3</accession>
<sequence>MKKGRLLQTGTVLFLLTFLACLLAGAGGVGANPAAATVGDLDLPGKLGQAIQEVPVGTGQGQIDPGAAKGFLGIPGAPQVNLILAFLWAIWVGWIFSTVGAFGGIMAGVGHMTVFGLGPYAKTFKDTAPTVNKLLTDSIRVSNQFLVGLSAFVSSINFYRMGRLVWPLGLALGLGSILSAIAIPWLTGGKVSFNQYQGWFGLFVLLVGCFLFYETTPRGQAGKKSAKAAAQAFEAGVKEKGTQASGVRVTKGGLPVVHFTFAGVEFKFNAVWAFLGGIVIAALSSFLGVGGGFLYVPFMTSIVGLPMFIVAGTSALTVFISMVTSITSYISLAGAGIYWSLIGVELVGVFVGSMIGPRTQKYIPDIWLKRLFVLLAVYVGIGYFSKGFFGQAWVPM</sequence>
<evidence type="ECO:0000256" key="4">
    <source>
        <dbReference type="ARBA" id="ARBA00022989"/>
    </source>
</evidence>
<feature type="signal peptide" evidence="7">
    <location>
        <begin position="1"/>
        <end position="31"/>
    </location>
</feature>
<dbReference type="AlphaFoldDB" id="A0A1I2YQM3"/>
<dbReference type="STRING" id="341036.SAMN05660649_04568"/>
<keyword evidence="9" id="KW-1185">Reference proteome</keyword>
<dbReference type="EMBL" id="FOOX01000022">
    <property type="protein sequence ID" value="SFH27897.1"/>
    <property type="molecule type" value="Genomic_DNA"/>
</dbReference>
<evidence type="ECO:0000313" key="9">
    <source>
        <dbReference type="Proteomes" id="UP000199337"/>
    </source>
</evidence>
<proteinExistence type="inferred from homology"/>
<feature type="transmembrane region" description="Helical" evidence="6">
    <location>
        <begin position="308"/>
        <end position="330"/>
    </location>
</feature>
<organism evidence="8 9">
    <name type="scientific">Desulfotruncus arcticus DSM 17038</name>
    <dbReference type="NCBI Taxonomy" id="1121424"/>
    <lineage>
        <taxon>Bacteria</taxon>
        <taxon>Bacillati</taxon>
        <taxon>Bacillota</taxon>
        <taxon>Clostridia</taxon>
        <taxon>Eubacteriales</taxon>
        <taxon>Desulfallaceae</taxon>
        <taxon>Desulfotruncus</taxon>
    </lineage>
</organism>
<gene>
    <name evidence="8" type="ORF">SAMN05660649_04568</name>
</gene>
<dbReference type="GO" id="GO:0005886">
    <property type="term" value="C:plasma membrane"/>
    <property type="evidence" value="ECO:0007669"/>
    <property type="project" value="UniProtKB-SubCell"/>
</dbReference>
<keyword evidence="3 6" id="KW-0812">Transmembrane</keyword>
<evidence type="ECO:0000256" key="3">
    <source>
        <dbReference type="ARBA" id="ARBA00022692"/>
    </source>
</evidence>
<keyword evidence="4 6" id="KW-1133">Transmembrane helix</keyword>
<keyword evidence="5 6" id="KW-0472">Membrane</keyword>
<evidence type="ECO:0000256" key="1">
    <source>
        <dbReference type="ARBA" id="ARBA00004141"/>
    </source>
</evidence>
<evidence type="ECO:0000256" key="5">
    <source>
        <dbReference type="ARBA" id="ARBA00023136"/>
    </source>
</evidence>
<dbReference type="RefSeq" id="WP_092474782.1">
    <property type="nucleotide sequence ID" value="NZ_FOOX01000022.1"/>
</dbReference>
<feature type="transmembrane region" description="Helical" evidence="6">
    <location>
        <begin position="367"/>
        <end position="385"/>
    </location>
</feature>
<dbReference type="Pfam" id="PF01925">
    <property type="entry name" value="TauE"/>
    <property type="match status" value="1"/>
</dbReference>
<feature type="transmembrane region" description="Helical" evidence="6">
    <location>
        <begin position="198"/>
        <end position="215"/>
    </location>
</feature>
<dbReference type="InterPro" id="IPR051598">
    <property type="entry name" value="TSUP/Inactive_protease-like"/>
</dbReference>